<evidence type="ECO:0000313" key="1">
    <source>
        <dbReference type="EMBL" id="ANG65040.1"/>
    </source>
</evidence>
<name>A0A1A9F4Z0_9GAMM</name>
<dbReference type="Proteomes" id="UP000078070">
    <property type="component" value="Chromosome"/>
</dbReference>
<dbReference type="KEGG" id="mars:A8C75_00500"/>
<dbReference type="Gene3D" id="3.30.420.300">
    <property type="entry name" value="2-keto-3-deoxy-galactonokinase, substrate binding domain"/>
    <property type="match status" value="1"/>
</dbReference>
<proteinExistence type="predicted"/>
<gene>
    <name evidence="1" type="ORF">A8C75_00500</name>
</gene>
<dbReference type="InterPro" id="IPR042258">
    <property type="entry name" value="DGOK_N"/>
</dbReference>
<dbReference type="GO" id="GO:0034194">
    <property type="term" value="P:D-galactonate catabolic process"/>
    <property type="evidence" value="ECO:0007669"/>
    <property type="project" value="InterPro"/>
</dbReference>
<dbReference type="InterPro" id="IPR042257">
    <property type="entry name" value="DGOK_C"/>
</dbReference>
<keyword evidence="1" id="KW-0418">Kinase</keyword>
<protein>
    <submittedName>
        <fullName evidence="1">2-keto-3-deoxy-galactonokinase</fullName>
    </submittedName>
</protein>
<dbReference type="Pfam" id="PF05035">
    <property type="entry name" value="DGOK"/>
    <property type="match status" value="1"/>
</dbReference>
<keyword evidence="2" id="KW-1185">Reference proteome</keyword>
<dbReference type="STRING" id="1821621.A8C75_00500"/>
<organism evidence="1 2">
    <name type="scientific">Marinobacterium aestuarii</name>
    <dbReference type="NCBI Taxonomy" id="1821621"/>
    <lineage>
        <taxon>Bacteria</taxon>
        <taxon>Pseudomonadati</taxon>
        <taxon>Pseudomonadota</taxon>
        <taxon>Gammaproteobacteria</taxon>
        <taxon>Oceanospirillales</taxon>
        <taxon>Oceanospirillaceae</taxon>
        <taxon>Marinobacterium</taxon>
    </lineage>
</organism>
<dbReference type="GO" id="GO:0008671">
    <property type="term" value="F:2-dehydro-3-deoxygalactonokinase activity"/>
    <property type="evidence" value="ECO:0007669"/>
    <property type="project" value="InterPro"/>
</dbReference>
<dbReference type="AlphaFoldDB" id="A0A1A9F4Z0"/>
<dbReference type="InterPro" id="IPR007729">
    <property type="entry name" value="DGOK"/>
</dbReference>
<keyword evidence="1" id="KW-0808">Transferase</keyword>
<sequence>MRAWAMTDDGITLASTSSDKGMGSLAPHQFEAALLADVGHWLSPGRATPVVACGMVGARQGWVEAAYRAVPCAPAGELMSVPVTDSRIAVYLCPGLKQLSPADVMRGEETQVAGLLAAHPGFEGVVCLPGTHSKWARVRNGQVTAFQTFMTGELYALLAGQSVLRHSVGSQGWDDTAFADAIDLALASPAGISARLFSLRAEALLAELAPETARARLSGYVIGLELAAARAYWEGQPVAIIGATTLGRHYATALEQLGAQSEIHDGEALTLKGLHAAYQQTIGV</sequence>
<accession>A0A1A9F4Z0</accession>
<dbReference type="Gene3D" id="3.30.420.310">
    <property type="entry name" value="2-keto-3-deoxy-galactonokinase, C-terminal domain"/>
    <property type="match status" value="1"/>
</dbReference>
<reference evidence="1 2" key="2">
    <citation type="journal article" date="2018" name="Int. J. Syst. Evol. Microbiol.">
        <title>Marinobacterium aestuarii sp. nov., a benzene-degrading marine bacterium isolated from estuary sediment.</title>
        <authorList>
            <person name="Bae S.S."/>
            <person name="Jung J."/>
            <person name="Chung D."/>
            <person name="Baek K."/>
        </authorList>
    </citation>
    <scope>NUCLEOTIDE SEQUENCE [LARGE SCALE GENOMIC DNA]</scope>
    <source>
        <strain evidence="1 2">ST58-10</strain>
    </source>
</reference>
<dbReference type="EMBL" id="CP015839">
    <property type="protein sequence ID" value="ANG65040.1"/>
    <property type="molecule type" value="Genomic_DNA"/>
</dbReference>
<reference evidence="2" key="1">
    <citation type="submission" date="2016-05" db="EMBL/GenBank/DDBJ databases">
        <authorList>
            <person name="Baek K."/>
            <person name="Yang S.-J."/>
        </authorList>
    </citation>
    <scope>NUCLEOTIDE SEQUENCE [LARGE SCALE GENOMIC DNA]</scope>
    <source>
        <strain evidence="2">ST58-10</strain>
    </source>
</reference>
<evidence type="ECO:0000313" key="2">
    <source>
        <dbReference type="Proteomes" id="UP000078070"/>
    </source>
</evidence>